<evidence type="ECO:0000313" key="3">
    <source>
        <dbReference type="Proteomes" id="UP000728032"/>
    </source>
</evidence>
<name>A0A7R9QWK7_9ACAR</name>
<feature type="region of interest" description="Disordered" evidence="1">
    <location>
        <begin position="485"/>
        <end position="578"/>
    </location>
</feature>
<feature type="region of interest" description="Disordered" evidence="1">
    <location>
        <begin position="59"/>
        <end position="161"/>
    </location>
</feature>
<feature type="compositionally biased region" description="Basic and acidic residues" evidence="1">
    <location>
        <begin position="555"/>
        <end position="578"/>
    </location>
</feature>
<feature type="compositionally biased region" description="Low complexity" evidence="1">
    <location>
        <begin position="71"/>
        <end position="95"/>
    </location>
</feature>
<keyword evidence="3" id="KW-1185">Reference proteome</keyword>
<accession>A0A7R9QWK7</accession>
<dbReference type="AlphaFoldDB" id="A0A7R9QWK7"/>
<protein>
    <submittedName>
        <fullName evidence="2">Uncharacterized protein</fullName>
    </submittedName>
</protein>
<feature type="compositionally biased region" description="Basic and acidic residues" evidence="1">
    <location>
        <begin position="536"/>
        <end position="545"/>
    </location>
</feature>
<feature type="compositionally biased region" description="Low complexity" evidence="1">
    <location>
        <begin position="141"/>
        <end position="151"/>
    </location>
</feature>
<feature type="non-terminal residue" evidence="2">
    <location>
        <position position="1"/>
    </location>
</feature>
<feature type="compositionally biased region" description="Low complexity" evidence="1">
    <location>
        <begin position="449"/>
        <end position="458"/>
    </location>
</feature>
<dbReference type="EMBL" id="CAJPVJ010022482">
    <property type="protein sequence ID" value="CAG2178264.1"/>
    <property type="molecule type" value="Genomic_DNA"/>
</dbReference>
<feature type="region of interest" description="Disordered" evidence="1">
    <location>
        <begin position="386"/>
        <end position="466"/>
    </location>
</feature>
<feature type="compositionally biased region" description="Polar residues" evidence="1">
    <location>
        <begin position="228"/>
        <end position="242"/>
    </location>
</feature>
<evidence type="ECO:0000313" key="2">
    <source>
        <dbReference type="EMBL" id="CAD7661128.1"/>
    </source>
</evidence>
<feature type="region of interest" description="Disordered" evidence="1">
    <location>
        <begin position="345"/>
        <end position="367"/>
    </location>
</feature>
<proteinExistence type="predicted"/>
<gene>
    <name evidence="2" type="ORF">ONB1V03_LOCUS17689</name>
</gene>
<feature type="compositionally biased region" description="Polar residues" evidence="1">
    <location>
        <begin position="511"/>
        <end position="531"/>
    </location>
</feature>
<reference evidence="2" key="1">
    <citation type="submission" date="2020-11" db="EMBL/GenBank/DDBJ databases">
        <authorList>
            <person name="Tran Van P."/>
        </authorList>
    </citation>
    <scope>NUCLEOTIDE SEQUENCE</scope>
</reference>
<dbReference type="Proteomes" id="UP000728032">
    <property type="component" value="Unassembled WGS sequence"/>
</dbReference>
<feature type="compositionally biased region" description="Low complexity" evidence="1">
    <location>
        <begin position="292"/>
        <end position="301"/>
    </location>
</feature>
<dbReference type="EMBL" id="OC937307">
    <property type="protein sequence ID" value="CAD7661128.1"/>
    <property type="molecule type" value="Genomic_DNA"/>
</dbReference>
<organism evidence="2">
    <name type="scientific">Oppiella nova</name>
    <dbReference type="NCBI Taxonomy" id="334625"/>
    <lineage>
        <taxon>Eukaryota</taxon>
        <taxon>Metazoa</taxon>
        <taxon>Ecdysozoa</taxon>
        <taxon>Arthropoda</taxon>
        <taxon>Chelicerata</taxon>
        <taxon>Arachnida</taxon>
        <taxon>Acari</taxon>
        <taxon>Acariformes</taxon>
        <taxon>Sarcoptiformes</taxon>
        <taxon>Oribatida</taxon>
        <taxon>Brachypylina</taxon>
        <taxon>Oppioidea</taxon>
        <taxon>Oppiidae</taxon>
        <taxon>Oppiella</taxon>
    </lineage>
</organism>
<sequence length="578" mass="61496">TGAATPLAITPTNGSVLVTDYIANNSHYNSAKHYSHSKTYVTLAENQLNANIGGVDGPVVVNPLSPKHDGSAQSSSSNTGSTRSQLSQCSDSSSTAESRLDNRSNSPSSHSFGAHKSRDYRDPKDIRNRIRRPRKEDNENPISHSSDSSSAPKPPVAPMTAASASRLVASVTAHNEPFDLKAQSFPPLPSCATIRSNDGKHSEDSAVGAQCSSLADVVKGTVKHRNESNGSARNESTITSATPLHGLPNGTFSPKPTKDMNSKSNCSEMDANSDDNVSLNGGEGGASRTRRTSNSSSNSSTCWKVSPTSHDSDHCPSATTTTMNAIPAKILNHCPLDSCPLSSGRDSSSAEWCETANQSKEKSSTSALMSTPIVLNGINDSFSINSDSFDENHSHSSATPTPVEPMSPTGSTPHTNSMSNSHSAHKSNTSPLFNTNSHECNGNDDQSTDETSSTADESCAQDSNHHHNGSIRVLTFAEIAKRSAKDKLNQNSDRNTASTTAGVASKDKDSISPNSSAITSRPSTHLSLNSNRKFKAVIDHKESRLDTGANRSPLYRKDIRHSTDVHERNDRSFPSRVK</sequence>
<feature type="region of interest" description="Disordered" evidence="1">
    <location>
        <begin position="223"/>
        <end position="314"/>
    </location>
</feature>
<feature type="compositionally biased region" description="Basic and acidic residues" evidence="1">
    <location>
        <begin position="116"/>
        <end position="138"/>
    </location>
</feature>
<feature type="compositionally biased region" description="Polar residues" evidence="1">
    <location>
        <begin position="489"/>
        <end position="502"/>
    </location>
</feature>
<evidence type="ECO:0000256" key="1">
    <source>
        <dbReference type="SAM" id="MobiDB-lite"/>
    </source>
</evidence>
<feature type="compositionally biased region" description="Polar residues" evidence="1">
    <location>
        <begin position="408"/>
        <end position="440"/>
    </location>
</feature>